<proteinExistence type="predicted"/>
<evidence type="ECO:0000313" key="2">
    <source>
        <dbReference type="Proteomes" id="UP001333996"/>
    </source>
</evidence>
<comment type="caution">
    <text evidence="1">The sequence shown here is derived from an EMBL/GenBank/DDBJ whole genome shotgun (WGS) entry which is preliminary data.</text>
</comment>
<gene>
    <name evidence="1" type="ORF">VXC91_22300</name>
</gene>
<organism evidence="1 2">
    <name type="scientific">Streptomyces chiangmaiensis</name>
    <dbReference type="NCBI Taxonomy" id="766497"/>
    <lineage>
        <taxon>Bacteria</taxon>
        <taxon>Bacillati</taxon>
        <taxon>Actinomycetota</taxon>
        <taxon>Actinomycetes</taxon>
        <taxon>Kitasatosporales</taxon>
        <taxon>Streptomycetaceae</taxon>
        <taxon>Streptomyces</taxon>
    </lineage>
</organism>
<evidence type="ECO:0000313" key="1">
    <source>
        <dbReference type="EMBL" id="MED7824646.1"/>
    </source>
</evidence>
<reference evidence="1" key="1">
    <citation type="submission" date="2024-01" db="EMBL/GenBank/DDBJ databases">
        <title>First draft genome sequence data of TA4-1, the type strain of Gram-positive actinobacterium Streptomyces chiangmaiensis.</title>
        <authorList>
            <person name="Yasawong M."/>
            <person name="Nantapong N."/>
        </authorList>
    </citation>
    <scope>NUCLEOTIDE SEQUENCE</scope>
    <source>
        <strain evidence="1">TA4-1</strain>
    </source>
</reference>
<dbReference type="Proteomes" id="UP001333996">
    <property type="component" value="Unassembled WGS sequence"/>
</dbReference>
<protein>
    <submittedName>
        <fullName evidence="1">Uncharacterized protein</fullName>
    </submittedName>
</protein>
<keyword evidence="2" id="KW-1185">Reference proteome</keyword>
<sequence>MTVGHNGATKVMRAHSWLAGHEAYECDVRTLAQAGAAHLPPRKTPARTVALIAEHFLSGVGKTSGR</sequence>
<name>A0ABU7FKK2_9ACTN</name>
<dbReference type="RefSeq" id="WP_329509079.1">
    <property type="nucleotide sequence ID" value="NZ_BAAAYZ010000270.1"/>
</dbReference>
<accession>A0ABU7FKK2</accession>
<dbReference type="EMBL" id="JAYWVC010000079">
    <property type="protein sequence ID" value="MED7824646.1"/>
    <property type="molecule type" value="Genomic_DNA"/>
</dbReference>